<proteinExistence type="predicted"/>
<reference evidence="2" key="1">
    <citation type="submission" date="2022-01" db="EMBL/GenBank/DDBJ databases">
        <authorList>
            <person name="Jo J.-H."/>
            <person name="Im W.-T."/>
        </authorList>
    </citation>
    <scope>NUCLEOTIDE SEQUENCE</scope>
    <source>
        <strain evidence="2">G124</strain>
    </source>
</reference>
<dbReference type="RefSeq" id="WP_235068012.1">
    <property type="nucleotide sequence ID" value="NZ_JAKFGM010000003.1"/>
</dbReference>
<dbReference type="Gene3D" id="1.20.1290.10">
    <property type="entry name" value="AhpD-like"/>
    <property type="match status" value="1"/>
</dbReference>
<comment type="caution">
    <text evidence="2">The sequence shown here is derived from an EMBL/GenBank/DDBJ whole genome shotgun (WGS) entry which is preliminary data.</text>
</comment>
<dbReference type="SUPFAM" id="SSF69118">
    <property type="entry name" value="AhpD-like"/>
    <property type="match status" value="1"/>
</dbReference>
<dbReference type="PANTHER" id="PTHR33570">
    <property type="entry name" value="4-CARBOXYMUCONOLACTONE DECARBOXYLASE FAMILY PROTEIN"/>
    <property type="match status" value="1"/>
</dbReference>
<dbReference type="Proteomes" id="UP001139410">
    <property type="component" value="Unassembled WGS sequence"/>
</dbReference>
<evidence type="ECO:0000313" key="3">
    <source>
        <dbReference type="Proteomes" id="UP001139410"/>
    </source>
</evidence>
<dbReference type="Pfam" id="PF02627">
    <property type="entry name" value="CMD"/>
    <property type="match status" value="1"/>
</dbReference>
<feature type="domain" description="Carboxymuconolactone decarboxylase-like" evidence="1">
    <location>
        <begin position="33"/>
        <end position="114"/>
    </location>
</feature>
<dbReference type="InterPro" id="IPR052512">
    <property type="entry name" value="4CMD/NDH-1_regulator"/>
</dbReference>
<dbReference type="InterPro" id="IPR003779">
    <property type="entry name" value="CMD-like"/>
</dbReference>
<gene>
    <name evidence="2" type="ORF">LVY65_10185</name>
</gene>
<evidence type="ECO:0000259" key="1">
    <source>
        <dbReference type="Pfam" id="PF02627"/>
    </source>
</evidence>
<dbReference type="PANTHER" id="PTHR33570:SF10">
    <property type="entry name" value="GAMMA-CARBOXYMUCONOLACTONE DECARBOXYLASE"/>
    <property type="match status" value="1"/>
</dbReference>
<dbReference type="AlphaFoldDB" id="A0A9X1QKK7"/>
<organism evidence="2 3">
    <name type="scientific">Sphingomonas cremea</name>
    <dbReference type="NCBI Taxonomy" id="2904799"/>
    <lineage>
        <taxon>Bacteria</taxon>
        <taxon>Pseudomonadati</taxon>
        <taxon>Pseudomonadota</taxon>
        <taxon>Alphaproteobacteria</taxon>
        <taxon>Sphingomonadales</taxon>
        <taxon>Sphingomonadaceae</taxon>
        <taxon>Sphingomonas</taxon>
    </lineage>
</organism>
<keyword evidence="3" id="KW-1185">Reference proteome</keyword>
<dbReference type="GO" id="GO:0051920">
    <property type="term" value="F:peroxiredoxin activity"/>
    <property type="evidence" value="ECO:0007669"/>
    <property type="project" value="InterPro"/>
</dbReference>
<dbReference type="EMBL" id="JAKFGM010000003">
    <property type="protein sequence ID" value="MCF2515428.1"/>
    <property type="molecule type" value="Genomic_DNA"/>
</dbReference>
<evidence type="ECO:0000313" key="2">
    <source>
        <dbReference type="EMBL" id="MCF2515428.1"/>
    </source>
</evidence>
<accession>A0A9X1QKK7</accession>
<sequence length="136" mass="14816">MSERYMRGIEIAEQLAAEKLEEFTTSRVAELAPDFARMAIEFPLGDLYARNGLDLRSREIAAISSLATLGNADPQLRIHIQAATQVGLTKAEIIEILMQTAIYAGFPSALNALASCHDLLTEERPCQAARRVAGQG</sequence>
<name>A0A9X1QKK7_9SPHN</name>
<protein>
    <submittedName>
        <fullName evidence="2">Carboxymuconolactone decarboxylase family protein</fullName>
    </submittedName>
</protein>
<dbReference type="InterPro" id="IPR029032">
    <property type="entry name" value="AhpD-like"/>
</dbReference>